<dbReference type="Gene3D" id="3.40.50.2300">
    <property type="match status" value="1"/>
</dbReference>
<comment type="caution">
    <text evidence="3">The sequence shown here is derived from an EMBL/GenBank/DDBJ whole genome shotgun (WGS) entry which is preliminary data.</text>
</comment>
<reference evidence="3" key="1">
    <citation type="submission" date="2020-10" db="EMBL/GenBank/DDBJ databases">
        <title>Mucilaginibacter mali sp. nov., isolated from rhizosphere soil of apple orchard.</title>
        <authorList>
            <person name="Lee J.-S."/>
            <person name="Kim H.S."/>
            <person name="Kim J.-S."/>
        </authorList>
    </citation>
    <scope>NUCLEOTIDE SEQUENCE</scope>
    <source>
        <strain evidence="3">KCTC 22746</strain>
    </source>
</reference>
<keyword evidence="4" id="KW-1185">Reference proteome</keyword>
<feature type="modified residue" description="4-aspartylphosphate" evidence="1">
    <location>
        <position position="60"/>
    </location>
</feature>
<dbReference type="PROSITE" id="PS50110">
    <property type="entry name" value="RESPONSE_REGULATORY"/>
    <property type="match status" value="1"/>
</dbReference>
<accession>A0A929PWI4</accession>
<protein>
    <recommendedName>
        <fullName evidence="2">Response regulatory domain-containing protein</fullName>
    </recommendedName>
</protein>
<evidence type="ECO:0000313" key="4">
    <source>
        <dbReference type="Proteomes" id="UP000622475"/>
    </source>
</evidence>
<keyword evidence="1" id="KW-0597">Phosphoprotein</keyword>
<evidence type="ECO:0000256" key="1">
    <source>
        <dbReference type="PROSITE-ProRule" id="PRU00169"/>
    </source>
</evidence>
<dbReference type="Proteomes" id="UP000622475">
    <property type="component" value="Unassembled WGS sequence"/>
</dbReference>
<dbReference type="EMBL" id="JADFFL010000004">
    <property type="protein sequence ID" value="MBE9662868.1"/>
    <property type="molecule type" value="Genomic_DNA"/>
</dbReference>
<evidence type="ECO:0000259" key="2">
    <source>
        <dbReference type="PROSITE" id="PS50110"/>
    </source>
</evidence>
<dbReference type="AlphaFoldDB" id="A0A929PWI4"/>
<organism evidence="3 4">
    <name type="scientific">Mucilaginibacter myungsuensis</name>
    <dbReference type="NCBI Taxonomy" id="649104"/>
    <lineage>
        <taxon>Bacteria</taxon>
        <taxon>Pseudomonadati</taxon>
        <taxon>Bacteroidota</taxon>
        <taxon>Sphingobacteriia</taxon>
        <taxon>Sphingobacteriales</taxon>
        <taxon>Sphingobacteriaceae</taxon>
        <taxon>Mucilaginibacter</taxon>
    </lineage>
</organism>
<gene>
    <name evidence="3" type="ORF">IRJ16_13315</name>
</gene>
<dbReference type="InterPro" id="IPR001789">
    <property type="entry name" value="Sig_transdc_resp-reg_receiver"/>
</dbReference>
<dbReference type="RefSeq" id="WP_194112088.1">
    <property type="nucleotide sequence ID" value="NZ_JADFFL010000004.1"/>
</dbReference>
<dbReference type="GO" id="GO:0000160">
    <property type="term" value="P:phosphorelay signal transduction system"/>
    <property type="evidence" value="ECO:0007669"/>
    <property type="project" value="InterPro"/>
</dbReference>
<name>A0A929PWI4_9SPHI</name>
<dbReference type="SUPFAM" id="SSF52172">
    <property type="entry name" value="CheY-like"/>
    <property type="match status" value="1"/>
</dbReference>
<dbReference type="InterPro" id="IPR011006">
    <property type="entry name" value="CheY-like_superfamily"/>
</dbReference>
<evidence type="ECO:0000313" key="3">
    <source>
        <dbReference type="EMBL" id="MBE9662868.1"/>
    </source>
</evidence>
<sequence length="138" mass="15780">MHKLLIVEDSPKERLMYQHVIDCYQLFTGNHQSLGSCDSLNFLKQCQQNPVSWPDVMLLDLDMTESCGWNFLDEFERLMATIHKKVDVYIVSSSISGADQLRISKMAFIKDQFLKPVSRHALLALHQLYECSGGKIAS</sequence>
<proteinExistence type="predicted"/>
<feature type="domain" description="Response regulatory" evidence="2">
    <location>
        <begin position="3"/>
        <end position="130"/>
    </location>
</feature>